<dbReference type="Proteomes" id="UP000238312">
    <property type="component" value="Unassembled WGS sequence"/>
</dbReference>
<evidence type="ECO:0000313" key="3">
    <source>
        <dbReference type="Proteomes" id="UP000238312"/>
    </source>
</evidence>
<dbReference type="RefSeq" id="WP_106236740.1">
    <property type="nucleotide sequence ID" value="NZ_JBFAIL010000002.1"/>
</dbReference>
<keyword evidence="2" id="KW-0808">Transferase</keyword>
<dbReference type="InterPro" id="IPR002575">
    <property type="entry name" value="Aminoglycoside_PTrfase"/>
</dbReference>
<sequence>MVPHSGADELLRARTLGFHIPRPGRRSAPRRTQQFDHRGAELAPVFTALGIDLDRVVRVSQRVSRRLVLMVELADGSALLLKWPDTDTEHDHDYEYVMLSLIDRLDLPAGTRAALPRLLAADRRSGTIALDVMRDCVRLSDVIRQTHVVDTVYLVHLAAAMAGLHRTPIEEAYAEYPDWLLRPPVPKSTIPTPYEFAHGCGVDFDVYLRTMQELQRDFVEIHAGWRPDSLIHFDLRDDNVLLARDPRAAAPVRVIDWEAAGFGDPYFDLGTLVGQFLTAALRRHGDPDGPRAARQNIRAFLLAYRRLAEPEQAHEERIFRYAGILLLVQAASRLHLLGALGRIGHLCLLYGKQLIQNPVPEAILR</sequence>
<keyword evidence="3" id="KW-1185">Reference proteome</keyword>
<dbReference type="Gene3D" id="3.90.1200.10">
    <property type="match status" value="1"/>
</dbReference>
<dbReference type="OrthoDB" id="3806873at2"/>
<evidence type="ECO:0000313" key="2">
    <source>
        <dbReference type="EMBL" id="PRX68471.1"/>
    </source>
</evidence>
<dbReference type="GO" id="GO:0016301">
    <property type="term" value="F:kinase activity"/>
    <property type="evidence" value="ECO:0007669"/>
    <property type="project" value="UniProtKB-KW"/>
</dbReference>
<comment type="caution">
    <text evidence="2">The sequence shown here is derived from an EMBL/GenBank/DDBJ whole genome shotgun (WGS) entry which is preliminary data.</text>
</comment>
<protein>
    <submittedName>
        <fullName evidence="2">Aminoglycoside phosphotransferase (APT) family kinase protein</fullName>
    </submittedName>
</protein>
<dbReference type="InterPro" id="IPR011009">
    <property type="entry name" value="Kinase-like_dom_sf"/>
</dbReference>
<organism evidence="2 3">
    <name type="scientific">Nonomuraea fuscirosea</name>
    <dbReference type="NCBI Taxonomy" id="1291556"/>
    <lineage>
        <taxon>Bacteria</taxon>
        <taxon>Bacillati</taxon>
        <taxon>Actinomycetota</taxon>
        <taxon>Actinomycetes</taxon>
        <taxon>Streptosporangiales</taxon>
        <taxon>Streptosporangiaceae</taxon>
        <taxon>Nonomuraea</taxon>
    </lineage>
</organism>
<keyword evidence="2" id="KW-0418">Kinase</keyword>
<evidence type="ECO:0000259" key="1">
    <source>
        <dbReference type="Pfam" id="PF01636"/>
    </source>
</evidence>
<dbReference type="EMBL" id="PVNG01000003">
    <property type="protein sequence ID" value="PRX68471.1"/>
    <property type="molecule type" value="Genomic_DNA"/>
</dbReference>
<name>A0A2T0N7M9_9ACTN</name>
<accession>A0A2T0N7M9</accession>
<dbReference type="Pfam" id="PF01636">
    <property type="entry name" value="APH"/>
    <property type="match status" value="1"/>
</dbReference>
<feature type="domain" description="Aminoglycoside phosphotransferase" evidence="1">
    <location>
        <begin position="114"/>
        <end position="309"/>
    </location>
</feature>
<proteinExistence type="predicted"/>
<dbReference type="SUPFAM" id="SSF56112">
    <property type="entry name" value="Protein kinase-like (PK-like)"/>
    <property type="match status" value="1"/>
</dbReference>
<reference evidence="2 3" key="1">
    <citation type="submission" date="2018-03" db="EMBL/GenBank/DDBJ databases">
        <title>Genomic Encyclopedia of Type Strains, Phase III (KMG-III): the genomes of soil and plant-associated and newly described type strains.</title>
        <authorList>
            <person name="Whitman W."/>
        </authorList>
    </citation>
    <scope>NUCLEOTIDE SEQUENCE [LARGE SCALE GENOMIC DNA]</scope>
    <source>
        <strain evidence="2 3">CGMCC 4.7104</strain>
    </source>
</reference>
<dbReference type="AlphaFoldDB" id="A0A2T0N7M9"/>
<gene>
    <name evidence="2" type="ORF">B0I32_103433</name>
</gene>